<evidence type="ECO:0000313" key="2">
    <source>
        <dbReference type="EMBL" id="RRH80392.1"/>
    </source>
</evidence>
<name>A0A3P3E3W9_9BURK</name>
<feature type="region of interest" description="Disordered" evidence="1">
    <location>
        <begin position="817"/>
        <end position="837"/>
    </location>
</feature>
<protein>
    <submittedName>
        <fullName evidence="2">DUF4238 domain-containing protein</fullName>
    </submittedName>
</protein>
<evidence type="ECO:0000313" key="3">
    <source>
        <dbReference type="Proteomes" id="UP000271590"/>
    </source>
</evidence>
<evidence type="ECO:0000256" key="1">
    <source>
        <dbReference type="SAM" id="MobiDB-lite"/>
    </source>
</evidence>
<dbReference type="Pfam" id="PF14022">
    <property type="entry name" value="DUF4238"/>
    <property type="match status" value="1"/>
</dbReference>
<proteinExistence type="predicted"/>
<dbReference type="EMBL" id="RQXU01000039">
    <property type="protein sequence ID" value="RRH80392.1"/>
    <property type="molecule type" value="Genomic_DNA"/>
</dbReference>
<organism evidence="2 3">
    <name type="scientific">Variovorax beijingensis</name>
    <dbReference type="NCBI Taxonomy" id="2496117"/>
    <lineage>
        <taxon>Bacteria</taxon>
        <taxon>Pseudomonadati</taxon>
        <taxon>Pseudomonadota</taxon>
        <taxon>Betaproteobacteria</taxon>
        <taxon>Burkholderiales</taxon>
        <taxon>Comamonadaceae</taxon>
        <taxon>Variovorax</taxon>
    </lineage>
</organism>
<accession>A0A3P3E3W9</accession>
<dbReference type="RefSeq" id="WP_124962060.1">
    <property type="nucleotide sequence ID" value="NZ_RQXU01000039.1"/>
</dbReference>
<dbReference type="AlphaFoldDB" id="A0A3P3E3W9"/>
<dbReference type="Proteomes" id="UP000271590">
    <property type="component" value="Unassembled WGS sequence"/>
</dbReference>
<reference evidence="2 3" key="1">
    <citation type="submission" date="2018-11" db="EMBL/GenBank/DDBJ databases">
        <title>The genome of Variovorax sp T529.</title>
        <authorList>
            <person name="Gao J."/>
        </authorList>
    </citation>
    <scope>NUCLEOTIDE SEQUENCE [LARGE SCALE GENOMIC DNA]</scope>
    <source>
        <strain evidence="2 3">T529</strain>
    </source>
</reference>
<sequence>MPNDPSERMTDQQTRNNHYVPQWYQRGFLAPGQSRLFHLNFDPDRKTLPDGRQVPRKALHEWGPVNCFVEYDLYSTHFGSIVNDDIEKHLFGAIDDQGAKAVLAFAKGDHADVHDSFEDFFEHMAAQKLRTPKGLDWIRSCYGKLDQIDLMVEMQALRTMHCTMWAEGVREVVSAADSDVKFIVTDHPVTVYNPQIDPTAPDCAYPLDPMVALLGTQTVFVLDANTCLIFTHLEYAKAPDRQDLTRLRTNARHQGMGMVRTDAFIRDRRLTRDEVIAINHLLKSRAKRCIAAAHKDWLYPERRYRGTWAEIAQVLMPKSDLWQFGGEIFVGYKDGSSGYWDEHGRTSKVHEFLTRKSQRKNIAANDYCGCGSAYPFKDCCQRLPFAERPPWEVYGLRERNLMFCNVVTGILGMQDGATWDDVRRTLSDDQVQRINGAFSSLWPDDTDLAALLPRPHPKKLRSVFLGLADPRTVEAAVLGWLPYVDEIVLVNPFFVARNLKPEFSPIDSPAGHKMQTLKNVLLLFKLEPYIRAGLVHFVPDPGEVCAPLGQHVRQVLTRRTAGWKPPEGGLHQRLKLAEDEGRRMIRMLPQDSLRRHIAKHAPDAGDAMVDQMVAYFRRQAEADPYLLLQPLAVGEAGAQHQIYKGLNLESALYLATLTGSVIHVDTDAHWEQLLMDAQPAGAASQHGWAPVRQALAAITFPVDLNPVRVAERLTERELPPINALLRRLADSVASPGKGATPQALATQLRQARGKAERKDPAIDDNNLLTARLELHVPPAGFFRHEVQRLLVMFAGATRPRSVPYALRLVFDEADDADAPEPASGAGGIPAPHAALRR</sequence>
<comment type="caution">
    <text evidence="2">The sequence shown here is derived from an EMBL/GenBank/DDBJ whole genome shotgun (WGS) entry which is preliminary data.</text>
</comment>
<dbReference type="InterPro" id="IPR025332">
    <property type="entry name" value="DUF4238"/>
</dbReference>
<gene>
    <name evidence="2" type="ORF">EH244_30710</name>
</gene>